<dbReference type="Proteomes" id="UP000585614">
    <property type="component" value="Unassembled WGS sequence"/>
</dbReference>
<organism evidence="2 3">
    <name type="scientific">Rhinolophus ferrumequinum</name>
    <name type="common">Greater horseshoe bat</name>
    <dbReference type="NCBI Taxonomy" id="59479"/>
    <lineage>
        <taxon>Eukaryota</taxon>
        <taxon>Metazoa</taxon>
        <taxon>Chordata</taxon>
        <taxon>Craniata</taxon>
        <taxon>Vertebrata</taxon>
        <taxon>Euteleostomi</taxon>
        <taxon>Mammalia</taxon>
        <taxon>Eutheria</taxon>
        <taxon>Laurasiatheria</taxon>
        <taxon>Chiroptera</taxon>
        <taxon>Yinpterochiroptera</taxon>
        <taxon>Rhinolophoidea</taxon>
        <taxon>Rhinolophidae</taxon>
        <taxon>Rhinolophinae</taxon>
        <taxon>Rhinolophus</taxon>
    </lineage>
</organism>
<feature type="compositionally biased region" description="Basic and acidic residues" evidence="1">
    <location>
        <begin position="35"/>
        <end position="51"/>
    </location>
</feature>
<dbReference type="AlphaFoldDB" id="A0A7J7VQC1"/>
<feature type="region of interest" description="Disordered" evidence="1">
    <location>
        <begin position="1"/>
        <end position="53"/>
    </location>
</feature>
<accession>A0A7J7VQC1</accession>
<comment type="caution">
    <text evidence="2">The sequence shown here is derived from an EMBL/GenBank/DDBJ whole genome shotgun (WGS) entry which is preliminary data.</text>
</comment>
<feature type="compositionally biased region" description="Basic and acidic residues" evidence="1">
    <location>
        <begin position="1"/>
        <end position="14"/>
    </location>
</feature>
<name>A0A7J7VQC1_RHIFE</name>
<evidence type="ECO:0000256" key="1">
    <source>
        <dbReference type="SAM" id="MobiDB-lite"/>
    </source>
</evidence>
<reference evidence="2 3" key="1">
    <citation type="journal article" date="2020" name="Nature">
        <title>Six reference-quality genomes reveal evolution of bat adaptations.</title>
        <authorList>
            <person name="Jebb D."/>
            <person name="Huang Z."/>
            <person name="Pippel M."/>
            <person name="Hughes G.M."/>
            <person name="Lavrichenko K."/>
            <person name="Devanna P."/>
            <person name="Winkler S."/>
            <person name="Jermiin L.S."/>
            <person name="Skirmuntt E.C."/>
            <person name="Katzourakis A."/>
            <person name="Burkitt-Gray L."/>
            <person name="Ray D.A."/>
            <person name="Sullivan K.A.M."/>
            <person name="Roscito J.G."/>
            <person name="Kirilenko B.M."/>
            <person name="Davalos L.M."/>
            <person name="Corthals A.P."/>
            <person name="Power M.L."/>
            <person name="Jones G."/>
            <person name="Ransome R.D."/>
            <person name="Dechmann D.K.N."/>
            <person name="Locatelli A.G."/>
            <person name="Puechmaille S.J."/>
            <person name="Fedrigo O."/>
            <person name="Jarvis E.D."/>
            <person name="Hiller M."/>
            <person name="Vernes S.C."/>
            <person name="Myers E.W."/>
            <person name="Teeling E.C."/>
        </authorList>
    </citation>
    <scope>NUCLEOTIDE SEQUENCE [LARGE SCALE GENOMIC DNA]</scope>
    <source>
        <strain evidence="2">MRhiFer1</strain>
        <tissue evidence="2">Lung</tissue>
    </source>
</reference>
<proteinExistence type="predicted"/>
<protein>
    <submittedName>
        <fullName evidence="2">General transcription factor IIIC subunit 5</fullName>
    </submittedName>
</protein>
<dbReference type="EMBL" id="JACAGC010000012">
    <property type="protein sequence ID" value="KAF6327425.1"/>
    <property type="molecule type" value="Genomic_DNA"/>
</dbReference>
<evidence type="ECO:0000313" key="3">
    <source>
        <dbReference type="Proteomes" id="UP000585614"/>
    </source>
</evidence>
<evidence type="ECO:0000313" key="2">
    <source>
        <dbReference type="EMBL" id="KAF6327425.1"/>
    </source>
</evidence>
<gene>
    <name evidence="2" type="ORF">mRhiFer1_006112</name>
</gene>
<sequence>MRSERGRVAEDHSSQRRGRRVLHGAGWLVPPQDQRQPEERHVPHDPADHPLQEAWPPLLPLVETSKCGGGDGAAGGLVLAWVS</sequence>